<dbReference type="Gene3D" id="1.25.10.10">
    <property type="entry name" value="Leucine-rich Repeat Variant"/>
    <property type="match status" value="3"/>
</dbReference>
<keyword evidence="1" id="KW-0677">Repeat</keyword>
<feature type="non-terminal residue" evidence="4">
    <location>
        <position position="1"/>
    </location>
</feature>
<protein>
    <submittedName>
        <fullName evidence="4">Uncharacterized protein</fullName>
    </submittedName>
</protein>
<dbReference type="Pfam" id="PF13646">
    <property type="entry name" value="HEAT_2"/>
    <property type="match status" value="2"/>
</dbReference>
<accession>A0AA36IQI0</accession>
<dbReference type="InterPro" id="IPR000357">
    <property type="entry name" value="HEAT"/>
</dbReference>
<keyword evidence="5" id="KW-1185">Reference proteome</keyword>
<dbReference type="InterPro" id="IPR004155">
    <property type="entry name" value="PBS_lyase_HEAT"/>
</dbReference>
<dbReference type="SUPFAM" id="SSF48371">
    <property type="entry name" value="ARM repeat"/>
    <property type="match status" value="1"/>
</dbReference>
<evidence type="ECO:0000256" key="1">
    <source>
        <dbReference type="ARBA" id="ARBA00022737"/>
    </source>
</evidence>
<dbReference type="PANTHER" id="PTHR12697">
    <property type="entry name" value="PBS LYASE HEAT-LIKE PROTEIN"/>
    <property type="match status" value="1"/>
</dbReference>
<dbReference type="GO" id="GO:0016491">
    <property type="term" value="F:oxidoreductase activity"/>
    <property type="evidence" value="ECO:0007669"/>
    <property type="project" value="TreeGrafter"/>
</dbReference>
<dbReference type="PROSITE" id="PS50077">
    <property type="entry name" value="HEAT_REPEAT"/>
    <property type="match status" value="1"/>
</dbReference>
<evidence type="ECO:0000313" key="4">
    <source>
        <dbReference type="EMBL" id="CAJ1390818.1"/>
    </source>
</evidence>
<dbReference type="PANTHER" id="PTHR12697:SF5">
    <property type="entry name" value="DEOXYHYPUSINE HYDROXYLASE"/>
    <property type="match status" value="1"/>
</dbReference>
<dbReference type="AlphaFoldDB" id="A0AA36IQI0"/>
<name>A0AA36IQI0_9DINO</name>
<dbReference type="InterPro" id="IPR016024">
    <property type="entry name" value="ARM-type_fold"/>
</dbReference>
<evidence type="ECO:0000256" key="2">
    <source>
        <dbReference type="ARBA" id="ARBA00045876"/>
    </source>
</evidence>
<comment type="caution">
    <text evidence="4">The sequence shown here is derived from an EMBL/GenBank/DDBJ whole genome shotgun (WGS) entry which is preliminary data.</text>
</comment>
<sequence length="547" mass="56230">HFPALSRNGPKMAVEVLARQASPVDGLLAALRSPRSAVRIWALIQIAKLGPIKAEQFQLDKQVSDLLRDEDSAVQEQALLTLGQQGGRGARHVDAIARRISMSMERRVRVAALHALGNLGPSAGSVQSDVLAALDDKDPAVAAAACVALGRMKVTSLDGKLAGMESREPQVVAAACAGLSAMDRRVDAVGKQLSHRDPSVKAAAAKALSGMTKAEDFSPELVRLLSEDAVLRHSAAQTLRDLAPTLAPAQKAELGSLLKGPPLVAGAAAFVLAEVGAAPDQIAALENLLSHKVEDTSACAVTASGAAPPLPAALRKPAVAACAALGAAEGGDKVAPRLTALLESPDAEVRAAAAEALGKLRQQTAVPMLLQGLEDASPAVVLASCRALGSFPSTETGAAVARLLEDPQPTVRASAAHALADMGAEAHVEKIAVLLDDRAPPVQVAAMRALATCERGQLHAAAVCRLALKADERTCVTALQTLMQLGERGAAYAEELHALLDAATPEIATQAHRALDCFRGGRDAVPSLADLPKVQLTIAAGTPGLEG</sequence>
<evidence type="ECO:0000313" key="5">
    <source>
        <dbReference type="Proteomes" id="UP001178507"/>
    </source>
</evidence>
<reference evidence="4" key="1">
    <citation type="submission" date="2023-08" db="EMBL/GenBank/DDBJ databases">
        <authorList>
            <person name="Chen Y."/>
            <person name="Shah S."/>
            <person name="Dougan E. K."/>
            <person name="Thang M."/>
            <person name="Chan C."/>
        </authorList>
    </citation>
    <scope>NUCLEOTIDE SEQUENCE</scope>
</reference>
<proteinExistence type="predicted"/>
<dbReference type="Pfam" id="PF02985">
    <property type="entry name" value="HEAT"/>
    <property type="match status" value="1"/>
</dbReference>
<dbReference type="SMART" id="SM00567">
    <property type="entry name" value="EZ_HEAT"/>
    <property type="match status" value="7"/>
</dbReference>
<organism evidence="4 5">
    <name type="scientific">Effrenium voratum</name>
    <dbReference type="NCBI Taxonomy" id="2562239"/>
    <lineage>
        <taxon>Eukaryota</taxon>
        <taxon>Sar</taxon>
        <taxon>Alveolata</taxon>
        <taxon>Dinophyceae</taxon>
        <taxon>Suessiales</taxon>
        <taxon>Symbiodiniaceae</taxon>
        <taxon>Effrenium</taxon>
    </lineage>
</organism>
<feature type="repeat" description="HEAT" evidence="3">
    <location>
        <begin position="334"/>
        <end position="371"/>
    </location>
</feature>
<gene>
    <name evidence="4" type="ORF">EVOR1521_LOCUS16133</name>
</gene>
<evidence type="ECO:0000256" key="3">
    <source>
        <dbReference type="PROSITE-ProRule" id="PRU00103"/>
    </source>
</evidence>
<comment type="function">
    <text evidence="2">Catalyzes the hydroxylation of the N(6)-(4-aminobutyl)-L-lysine intermediate produced by deoxyhypusine synthase/DHPS on a critical lysine of the eukaryotic translation initiation factor 5A/eIF-5A. This is the second step of the post-translational modification of that lysine into an unusual amino acid residue named hypusine. Hypusination is unique to mature eIF-5A factor and is essential for its function.</text>
</comment>
<dbReference type="InterPro" id="IPR011989">
    <property type="entry name" value="ARM-like"/>
</dbReference>
<dbReference type="InterPro" id="IPR021133">
    <property type="entry name" value="HEAT_type_2"/>
</dbReference>
<dbReference type="Proteomes" id="UP001178507">
    <property type="component" value="Unassembled WGS sequence"/>
</dbReference>
<dbReference type="EMBL" id="CAUJNA010002148">
    <property type="protein sequence ID" value="CAJ1390818.1"/>
    <property type="molecule type" value="Genomic_DNA"/>
</dbReference>